<dbReference type="Proteomes" id="UP000887159">
    <property type="component" value="Unassembled WGS sequence"/>
</dbReference>
<keyword evidence="2" id="KW-1185">Reference proteome</keyword>
<evidence type="ECO:0000313" key="2">
    <source>
        <dbReference type="Proteomes" id="UP000887159"/>
    </source>
</evidence>
<dbReference type="AlphaFoldDB" id="A0A8X6VTW1"/>
<evidence type="ECO:0000313" key="1">
    <source>
        <dbReference type="EMBL" id="GFY22379.1"/>
    </source>
</evidence>
<sequence>MIDKARRAVTALTIQNCFKKSGLPTPNPVDVDNALMECNAEPSLCETLPVQDLTFDDYVQIDIDITVWGTLSVLKLWLWSTITH</sequence>
<protein>
    <submittedName>
        <fullName evidence="1">Uncharacterized protein</fullName>
    </submittedName>
</protein>
<proteinExistence type="predicted"/>
<comment type="caution">
    <text evidence="1">The sequence shown here is derived from an EMBL/GenBank/DDBJ whole genome shotgun (WGS) entry which is preliminary data.</text>
</comment>
<accession>A0A8X6VTW1</accession>
<gene>
    <name evidence="1" type="ORF">TNCV_399151</name>
</gene>
<reference evidence="1" key="1">
    <citation type="submission" date="2020-08" db="EMBL/GenBank/DDBJ databases">
        <title>Multicomponent nature underlies the extraordinary mechanical properties of spider dragline silk.</title>
        <authorList>
            <person name="Kono N."/>
            <person name="Nakamura H."/>
            <person name="Mori M."/>
            <person name="Yoshida Y."/>
            <person name="Ohtoshi R."/>
            <person name="Malay A.D."/>
            <person name="Moran D.A.P."/>
            <person name="Tomita M."/>
            <person name="Numata K."/>
            <person name="Arakawa K."/>
        </authorList>
    </citation>
    <scope>NUCLEOTIDE SEQUENCE</scope>
</reference>
<organism evidence="1 2">
    <name type="scientific">Trichonephila clavipes</name>
    <name type="common">Golden silk orbweaver</name>
    <name type="synonym">Nephila clavipes</name>
    <dbReference type="NCBI Taxonomy" id="2585209"/>
    <lineage>
        <taxon>Eukaryota</taxon>
        <taxon>Metazoa</taxon>
        <taxon>Ecdysozoa</taxon>
        <taxon>Arthropoda</taxon>
        <taxon>Chelicerata</taxon>
        <taxon>Arachnida</taxon>
        <taxon>Araneae</taxon>
        <taxon>Araneomorphae</taxon>
        <taxon>Entelegynae</taxon>
        <taxon>Araneoidea</taxon>
        <taxon>Nephilidae</taxon>
        <taxon>Trichonephila</taxon>
    </lineage>
</organism>
<name>A0A8X6VTW1_TRICX</name>
<dbReference type="EMBL" id="BMAU01021360">
    <property type="protein sequence ID" value="GFY22379.1"/>
    <property type="molecule type" value="Genomic_DNA"/>
</dbReference>